<dbReference type="OrthoDB" id="4989425at2"/>
<protein>
    <submittedName>
        <fullName evidence="1">Uncharacterized protein</fullName>
    </submittedName>
</protein>
<name>A0A2S9QMW7_9MICO</name>
<gene>
    <name evidence="1" type="ORF">B4915_08600</name>
</gene>
<dbReference type="Proteomes" id="UP000238650">
    <property type="component" value="Unassembled WGS sequence"/>
</dbReference>
<organism evidence="1 2">
    <name type="scientific">Leucobacter massiliensis</name>
    <dbReference type="NCBI Taxonomy" id="1686285"/>
    <lineage>
        <taxon>Bacteria</taxon>
        <taxon>Bacillati</taxon>
        <taxon>Actinomycetota</taxon>
        <taxon>Actinomycetes</taxon>
        <taxon>Micrococcales</taxon>
        <taxon>Microbacteriaceae</taxon>
        <taxon>Leucobacter</taxon>
    </lineage>
</organism>
<sequence>MRFFELMIELYLEAKMTIAEQSRATWLELTFDEVPSLLRRMREDAESVLGAQDMRTGRITGSKERATLPYRVDAADDADELWSALVEFAREVEERTQNPAPRPVREFVRSGRLGPWALPSCTPREAFTAGQDVARYLKACAHQIAHDGAFNDAPDQTAALVRKMRNRYPNTPPPARRYLNRPCPTCGERGLHLAVAGDHLIVRCEECRDRWAFEEMFP</sequence>
<accession>A0A2S9QMW7</accession>
<dbReference type="RefSeq" id="WP_105805393.1">
    <property type="nucleotide sequence ID" value="NZ_MWZD01000017.1"/>
</dbReference>
<dbReference type="AlphaFoldDB" id="A0A2S9QMW7"/>
<comment type="caution">
    <text evidence="1">The sequence shown here is derived from an EMBL/GenBank/DDBJ whole genome shotgun (WGS) entry which is preliminary data.</text>
</comment>
<reference evidence="1 2" key="1">
    <citation type="journal article" date="2017" name="New Microbes New Infect">
        <title>Genome sequence of 'Leucobacter massiliensis' sp. nov. isolated from human pharynx after travel to the 2014 Hajj.</title>
        <authorList>
            <person name="Leangapichart T."/>
            <person name="Gautret P."/>
            <person name="Nguyen T.T."/>
            <person name="Armstrong N."/>
            <person name="Rolain J.M."/>
        </authorList>
    </citation>
    <scope>NUCLEOTIDE SEQUENCE [LARGE SCALE GENOMIC DNA]</scope>
    <source>
        <strain evidence="1 2">122RC15</strain>
    </source>
</reference>
<evidence type="ECO:0000313" key="1">
    <source>
        <dbReference type="EMBL" id="PRI10933.1"/>
    </source>
</evidence>
<evidence type="ECO:0000313" key="2">
    <source>
        <dbReference type="Proteomes" id="UP000238650"/>
    </source>
</evidence>
<proteinExistence type="predicted"/>
<dbReference type="EMBL" id="MWZD01000017">
    <property type="protein sequence ID" value="PRI10933.1"/>
    <property type="molecule type" value="Genomic_DNA"/>
</dbReference>
<keyword evidence="2" id="KW-1185">Reference proteome</keyword>